<dbReference type="AlphaFoldDB" id="A0A0G1DN99"/>
<dbReference type="Gene3D" id="3.40.50.150">
    <property type="entry name" value="Vaccinia Virus protein VP39"/>
    <property type="match status" value="2"/>
</dbReference>
<feature type="active site" evidence="5">
    <location>
        <position position="98"/>
    </location>
</feature>
<gene>
    <name evidence="9" type="ORF">UV76_C0021G0007</name>
</gene>
<sequence length="843" mass="96892">MNTEIKKSPLTYISLFSSAGVGCYGFKLEDFECIATNEIIEKRLNVQRHNNKCRYDSGYIADDILKEEAKNKIRKELEFWKRNHGIKELDVLISTPPCQGMSVANHKKGNELARNSLVIESIKLVDEIRPKFFIFENVRAFLNSLCTDIDGKDKKIRESIELNLGGKYNIHYQVINFKDYGNPSSRTRTLVLGVRKDLQEITPLDFMPSLQKEKTIREVIGHLPSLKIMGESDNKDIYHNFRSYAEHMRSWVSGTKEGESAFDNKNPKYRPHKIIDGELVSNTQKNADKYSRCFWDKVGPCIHTRNDIFASQATIHPADDRVFSVRELMKLMSIPDSYRWTGISEEELNKLSPVEKSKFFKKEEVNIRQSIGEAVPTIIFQQIARNIKKNIQKSVLDEKDIEKIIVNNNLTEVENLKSFLHEYLVKYSFAELSKIVELANAYRFKHAAYYTRQDICFTVIKDLPDALNYNSIKILEPSVGAGNFLPLLIEKYKSISSVQIDVIDIDKNAIDILKILIKKLNIPANIKINFINKDFLLFGKSGLFSNENVHYDIVVGNPPFGKISDNESLLVEYRKEKFNTKTSNLFSFFLEKSISHADTIALIIPKSFLSSPEFDATREFVSKFAVSKITDYGEKGFKGVKIETISLIVNTKKTGINNQTLVESYIKNELDFKDQNYICSKEFPYWLVYRDSFFDKIASGLNFGIFTAYRDRQITKQITKTKGQIRVLKSRNIGSNKIVNIPDYDSYVDEYKNLSIAKYINHDEAVLVPNLTYNPRACFLPENTIVDGSVAILIPINKVKITKNDLAYYNSEEFVGFYRVARNYGTRSLNIDNNSVFFFGLKV</sequence>
<dbReference type="Proteomes" id="UP000034646">
    <property type="component" value="Unassembled WGS sequence"/>
</dbReference>
<dbReference type="Pfam" id="PF00145">
    <property type="entry name" value="DNA_methylase"/>
    <property type="match status" value="1"/>
</dbReference>
<dbReference type="InterPro" id="IPR050390">
    <property type="entry name" value="C5-Methyltransferase"/>
</dbReference>
<dbReference type="Pfam" id="PF07669">
    <property type="entry name" value="Eco57I"/>
    <property type="match status" value="1"/>
</dbReference>
<feature type="domain" description="Type II methyltransferase M.TaqI-like" evidence="8">
    <location>
        <begin position="517"/>
        <end position="635"/>
    </location>
</feature>
<dbReference type="PANTHER" id="PTHR10629">
    <property type="entry name" value="CYTOSINE-SPECIFIC METHYLTRANSFERASE"/>
    <property type="match status" value="1"/>
</dbReference>
<evidence type="ECO:0000256" key="6">
    <source>
        <dbReference type="RuleBase" id="RU000416"/>
    </source>
</evidence>
<dbReference type="PROSITE" id="PS00094">
    <property type="entry name" value="C5_MTASE_1"/>
    <property type="match status" value="1"/>
</dbReference>
<evidence type="ECO:0000256" key="4">
    <source>
        <dbReference type="ARBA" id="ARBA00022747"/>
    </source>
</evidence>
<dbReference type="InterPro" id="IPR011639">
    <property type="entry name" value="MethylTrfase_TaqI-like_dom"/>
</dbReference>
<dbReference type="InterPro" id="IPR018117">
    <property type="entry name" value="C5_DNA_meth_AS"/>
</dbReference>
<dbReference type="Gene3D" id="3.90.120.10">
    <property type="entry name" value="DNA Methylase, subunit A, domain 2"/>
    <property type="match status" value="1"/>
</dbReference>
<dbReference type="STRING" id="1618738.UV76_C0021G0007"/>
<accession>A0A0G1DN99</accession>
<organism evidence="9 10">
    <name type="scientific">Candidatus Nomurabacteria bacterium GW2011_GWA2_43_15</name>
    <dbReference type="NCBI Taxonomy" id="1618738"/>
    <lineage>
        <taxon>Bacteria</taxon>
        <taxon>Candidatus Nomuraibacteriota</taxon>
    </lineage>
</organism>
<evidence type="ECO:0000259" key="8">
    <source>
        <dbReference type="Pfam" id="PF07669"/>
    </source>
</evidence>
<comment type="catalytic activity">
    <reaction evidence="7">
        <text>a 2'-deoxycytidine in DNA + S-adenosyl-L-methionine = a 5-methyl-2'-deoxycytidine in DNA + S-adenosyl-L-homocysteine + H(+)</text>
        <dbReference type="Rhea" id="RHEA:13681"/>
        <dbReference type="Rhea" id="RHEA-COMP:11369"/>
        <dbReference type="Rhea" id="RHEA-COMP:11370"/>
        <dbReference type="ChEBI" id="CHEBI:15378"/>
        <dbReference type="ChEBI" id="CHEBI:57856"/>
        <dbReference type="ChEBI" id="CHEBI:59789"/>
        <dbReference type="ChEBI" id="CHEBI:85452"/>
        <dbReference type="ChEBI" id="CHEBI:85454"/>
        <dbReference type="EC" id="2.1.1.37"/>
    </reaction>
</comment>
<dbReference type="GO" id="GO:0009307">
    <property type="term" value="P:DNA restriction-modification system"/>
    <property type="evidence" value="ECO:0007669"/>
    <property type="project" value="UniProtKB-KW"/>
</dbReference>
<dbReference type="GO" id="GO:0044027">
    <property type="term" value="P:negative regulation of gene expression via chromosomal CpG island methylation"/>
    <property type="evidence" value="ECO:0007669"/>
    <property type="project" value="TreeGrafter"/>
</dbReference>
<comment type="caution">
    <text evidence="9">The sequence shown here is derived from an EMBL/GenBank/DDBJ whole genome shotgun (WGS) entry which is preliminary data.</text>
</comment>
<dbReference type="EMBL" id="LCFS01000021">
    <property type="protein sequence ID" value="KKS99365.1"/>
    <property type="molecule type" value="Genomic_DNA"/>
</dbReference>
<dbReference type="InterPro" id="IPR002052">
    <property type="entry name" value="DNA_methylase_N6_adenine_CS"/>
</dbReference>
<dbReference type="GO" id="GO:0003886">
    <property type="term" value="F:DNA (cytosine-5-)-methyltransferase activity"/>
    <property type="evidence" value="ECO:0007669"/>
    <property type="project" value="UniProtKB-EC"/>
</dbReference>
<evidence type="ECO:0000256" key="1">
    <source>
        <dbReference type="ARBA" id="ARBA00022603"/>
    </source>
</evidence>
<dbReference type="PANTHER" id="PTHR10629:SF52">
    <property type="entry name" value="DNA (CYTOSINE-5)-METHYLTRANSFERASE 1"/>
    <property type="match status" value="1"/>
</dbReference>
<keyword evidence="2 5" id="KW-0808">Transferase</keyword>
<dbReference type="PROSITE" id="PS51679">
    <property type="entry name" value="SAM_MT_C5"/>
    <property type="match status" value="1"/>
</dbReference>
<dbReference type="PROSITE" id="PS00092">
    <property type="entry name" value="N6_MTASE"/>
    <property type="match status" value="1"/>
</dbReference>
<evidence type="ECO:0000256" key="7">
    <source>
        <dbReference type="RuleBase" id="RU000417"/>
    </source>
</evidence>
<dbReference type="PRINTS" id="PR00105">
    <property type="entry name" value="C5METTRFRASE"/>
</dbReference>
<evidence type="ECO:0000256" key="3">
    <source>
        <dbReference type="ARBA" id="ARBA00022691"/>
    </source>
</evidence>
<dbReference type="SUPFAM" id="SSF53335">
    <property type="entry name" value="S-adenosyl-L-methionine-dependent methyltransferases"/>
    <property type="match status" value="2"/>
</dbReference>
<dbReference type="GO" id="GO:0032259">
    <property type="term" value="P:methylation"/>
    <property type="evidence" value="ECO:0007669"/>
    <property type="project" value="UniProtKB-KW"/>
</dbReference>
<name>A0A0G1DN99_9BACT</name>
<dbReference type="InterPro" id="IPR001525">
    <property type="entry name" value="C5_MeTfrase"/>
</dbReference>
<evidence type="ECO:0000313" key="9">
    <source>
        <dbReference type="EMBL" id="KKS99365.1"/>
    </source>
</evidence>
<dbReference type="EC" id="2.1.1.37" evidence="7"/>
<dbReference type="PROSITE" id="PS51257">
    <property type="entry name" value="PROKAR_LIPOPROTEIN"/>
    <property type="match status" value="1"/>
</dbReference>
<protein>
    <recommendedName>
        <fullName evidence="7">Cytosine-specific methyltransferase</fullName>
        <ecNumber evidence="7">2.1.1.37</ecNumber>
    </recommendedName>
</protein>
<dbReference type="InterPro" id="IPR029063">
    <property type="entry name" value="SAM-dependent_MTases_sf"/>
</dbReference>
<keyword evidence="3 5" id="KW-0949">S-adenosyl-L-methionine</keyword>
<dbReference type="PATRIC" id="fig|1618738.3.peg.737"/>
<comment type="similarity">
    <text evidence="5 6">Belongs to the class I-like SAM-binding methyltransferase superfamily. C5-methyltransferase family.</text>
</comment>
<dbReference type="GO" id="GO:0009007">
    <property type="term" value="F:site-specific DNA-methyltransferase (adenine-specific) activity"/>
    <property type="evidence" value="ECO:0007669"/>
    <property type="project" value="UniProtKB-EC"/>
</dbReference>
<keyword evidence="4" id="KW-0680">Restriction system</keyword>
<evidence type="ECO:0000256" key="2">
    <source>
        <dbReference type="ARBA" id="ARBA00022679"/>
    </source>
</evidence>
<dbReference type="GO" id="GO:0003677">
    <property type="term" value="F:DNA binding"/>
    <property type="evidence" value="ECO:0007669"/>
    <property type="project" value="TreeGrafter"/>
</dbReference>
<reference evidence="9 10" key="1">
    <citation type="journal article" date="2015" name="Nature">
        <title>rRNA introns, odd ribosomes, and small enigmatic genomes across a large radiation of phyla.</title>
        <authorList>
            <person name="Brown C.T."/>
            <person name="Hug L.A."/>
            <person name="Thomas B.C."/>
            <person name="Sharon I."/>
            <person name="Castelle C.J."/>
            <person name="Singh A."/>
            <person name="Wilkins M.J."/>
            <person name="Williams K.H."/>
            <person name="Banfield J.F."/>
        </authorList>
    </citation>
    <scope>NUCLEOTIDE SEQUENCE [LARGE SCALE GENOMIC DNA]</scope>
</reference>
<evidence type="ECO:0000313" key="10">
    <source>
        <dbReference type="Proteomes" id="UP000034646"/>
    </source>
</evidence>
<evidence type="ECO:0000256" key="5">
    <source>
        <dbReference type="PROSITE-ProRule" id="PRU01016"/>
    </source>
</evidence>
<dbReference type="NCBIfam" id="TIGR00675">
    <property type="entry name" value="dcm"/>
    <property type="match status" value="1"/>
</dbReference>
<keyword evidence="1 5" id="KW-0489">Methyltransferase</keyword>
<proteinExistence type="inferred from homology"/>